<dbReference type="Pfam" id="PF10030">
    <property type="entry name" value="DUF2272"/>
    <property type="match status" value="1"/>
</dbReference>
<gene>
    <name evidence="2" type="ORF">ACFPN1_02295</name>
</gene>
<evidence type="ECO:0000313" key="2">
    <source>
        <dbReference type="EMBL" id="MFC5568894.1"/>
    </source>
</evidence>
<feature type="domain" description="DUF2272" evidence="1">
    <location>
        <begin position="73"/>
        <end position="278"/>
    </location>
</feature>
<sequence length="329" mass="34843">MLACAALYPPQAAATSICDSIPPSPPSYAERIARIACAENALWFTPFIDAQGRLASITVSESERLRLRDGVTPAWRRVAEYWKGSGLLSQMAGFPGAADCSVAADGSFGAASCRAFLSDTPWSAVFVSYVMSRAGLPGFNPSASHIDYIRDAWRYPQASPYALADPGTTNPAAGDLLCFSRARIDLGAQGFRDFLARGTGDGMNMHCDIVVAANPAQGKVYLVGGNVLQGVTLRVLPLNRTGVIWGLPRRIADPAACGPGSEGACSFNRQDWVALMKLKPLPAPVGPEPPLPNASPRCCTQCPLPMPADLQRCPPLRRPVDVLTDGQGG</sequence>
<proteinExistence type="predicted"/>
<organism evidence="2 3">
    <name type="scientific">Lysobacter yangpyeongensis</name>
    <dbReference type="NCBI Taxonomy" id="346182"/>
    <lineage>
        <taxon>Bacteria</taxon>
        <taxon>Pseudomonadati</taxon>
        <taxon>Pseudomonadota</taxon>
        <taxon>Gammaproteobacteria</taxon>
        <taxon>Lysobacterales</taxon>
        <taxon>Lysobacteraceae</taxon>
        <taxon>Lysobacter</taxon>
    </lineage>
</organism>
<dbReference type="RefSeq" id="WP_386752628.1">
    <property type="nucleotide sequence ID" value="NZ_JBHSNM010000001.1"/>
</dbReference>
<comment type="caution">
    <text evidence="2">The sequence shown here is derived from an EMBL/GenBank/DDBJ whole genome shotgun (WGS) entry which is preliminary data.</text>
</comment>
<name>A0ABW0SJL8_9GAMM</name>
<evidence type="ECO:0000313" key="3">
    <source>
        <dbReference type="Proteomes" id="UP001596036"/>
    </source>
</evidence>
<dbReference type="InterPro" id="IPR014545">
    <property type="entry name" value="UCP028415"/>
</dbReference>
<dbReference type="PIRSF" id="PIRSF028415">
    <property type="entry name" value="UCP028415"/>
    <property type="match status" value="1"/>
</dbReference>
<dbReference type="InterPro" id="IPR019262">
    <property type="entry name" value="DUF2272"/>
</dbReference>
<keyword evidence="3" id="KW-1185">Reference proteome</keyword>
<protein>
    <submittedName>
        <fullName evidence="2">DUF2272 domain-containing protein</fullName>
    </submittedName>
</protein>
<dbReference type="Proteomes" id="UP001596036">
    <property type="component" value="Unassembled WGS sequence"/>
</dbReference>
<reference evidence="3" key="1">
    <citation type="journal article" date="2019" name="Int. J. Syst. Evol. Microbiol.">
        <title>The Global Catalogue of Microorganisms (GCM) 10K type strain sequencing project: providing services to taxonomists for standard genome sequencing and annotation.</title>
        <authorList>
            <consortium name="The Broad Institute Genomics Platform"/>
            <consortium name="The Broad Institute Genome Sequencing Center for Infectious Disease"/>
            <person name="Wu L."/>
            <person name="Ma J."/>
        </authorList>
    </citation>
    <scope>NUCLEOTIDE SEQUENCE [LARGE SCALE GENOMIC DNA]</scope>
    <source>
        <strain evidence="3">KACC 11407</strain>
    </source>
</reference>
<accession>A0ABW0SJL8</accession>
<dbReference type="EMBL" id="JBHSNM010000001">
    <property type="protein sequence ID" value="MFC5568894.1"/>
    <property type="molecule type" value="Genomic_DNA"/>
</dbReference>
<evidence type="ECO:0000259" key="1">
    <source>
        <dbReference type="Pfam" id="PF10030"/>
    </source>
</evidence>